<keyword evidence="3" id="KW-1185">Reference proteome</keyword>
<accession>A0ABS1Y9X3</accession>
<dbReference type="RefSeq" id="WP_203146459.1">
    <property type="nucleotide sequence ID" value="NZ_JAEVHL010000001.1"/>
</dbReference>
<feature type="compositionally biased region" description="Basic and acidic residues" evidence="1">
    <location>
        <begin position="221"/>
        <end position="231"/>
    </location>
</feature>
<gene>
    <name evidence="2" type="ORF">JM949_00440</name>
</gene>
<comment type="caution">
    <text evidence="2">The sequence shown here is derived from an EMBL/GenBank/DDBJ whole genome shotgun (WGS) entry which is preliminary data.</text>
</comment>
<protein>
    <submittedName>
        <fullName evidence="2">Uncharacterized protein</fullName>
    </submittedName>
</protein>
<evidence type="ECO:0000313" key="3">
    <source>
        <dbReference type="Proteomes" id="UP000622245"/>
    </source>
</evidence>
<sequence length="231" mass="24120">MNLPPTAADEAAASAPLTSLVTLRLATPTALRNGLALLGLRWSAQSDDRHEAGTEVGLYCWVAAGFGQELANPMQGAALYIGVGTGLGGWRERLRKERSWIGEDSDHGHGMAMHRTGAKVVGGPVTYSPLPVDWLPQTGVEEGDRAVHRLVSDAASTQPVVVAEAIAIRLAIHLGDTGAPVNSAGAGAWATNNPADWAAFACAKTLRADEGAHEPPVPAMRDQRDGPAGER</sequence>
<evidence type="ECO:0000256" key="1">
    <source>
        <dbReference type="SAM" id="MobiDB-lite"/>
    </source>
</evidence>
<feature type="region of interest" description="Disordered" evidence="1">
    <location>
        <begin position="209"/>
        <end position="231"/>
    </location>
</feature>
<dbReference type="EMBL" id="JAEVHL010000001">
    <property type="protein sequence ID" value="MBM0274036.1"/>
    <property type="molecule type" value="Genomic_DNA"/>
</dbReference>
<proteinExistence type="predicted"/>
<reference evidence="2 3" key="1">
    <citation type="submission" date="2021-01" db="EMBL/GenBank/DDBJ databases">
        <title>Draft genome sequence of Micromonospora sp. strain STR1s_6.</title>
        <authorList>
            <person name="Karlyshev A."/>
            <person name="Jawad R."/>
        </authorList>
    </citation>
    <scope>NUCLEOTIDE SEQUENCE [LARGE SCALE GENOMIC DNA]</scope>
    <source>
        <strain evidence="2 3">STR1S-6</strain>
    </source>
</reference>
<organism evidence="2 3">
    <name type="scientific">Micromonospora tarensis</name>
    <dbReference type="NCBI Taxonomy" id="2806100"/>
    <lineage>
        <taxon>Bacteria</taxon>
        <taxon>Bacillati</taxon>
        <taxon>Actinomycetota</taxon>
        <taxon>Actinomycetes</taxon>
        <taxon>Micromonosporales</taxon>
        <taxon>Micromonosporaceae</taxon>
        <taxon>Micromonospora</taxon>
    </lineage>
</organism>
<name>A0ABS1Y9X3_9ACTN</name>
<evidence type="ECO:0000313" key="2">
    <source>
        <dbReference type="EMBL" id="MBM0274036.1"/>
    </source>
</evidence>
<dbReference type="Proteomes" id="UP000622245">
    <property type="component" value="Unassembled WGS sequence"/>
</dbReference>